<keyword evidence="1" id="KW-1133">Transmembrane helix</keyword>
<keyword evidence="3" id="KW-1185">Reference proteome</keyword>
<keyword evidence="1" id="KW-0472">Membrane</keyword>
<comment type="caution">
    <text evidence="2">The sequence shown here is derived from an EMBL/GenBank/DDBJ whole genome shotgun (WGS) entry which is preliminary data.</text>
</comment>
<keyword evidence="1" id="KW-0812">Transmembrane</keyword>
<dbReference type="EMBL" id="BAABBW010000001">
    <property type="protein sequence ID" value="GAA4169078.1"/>
    <property type="molecule type" value="Genomic_DNA"/>
</dbReference>
<evidence type="ECO:0000313" key="2">
    <source>
        <dbReference type="EMBL" id="GAA4169078.1"/>
    </source>
</evidence>
<name>A0ABP7ZS83_9MICO</name>
<protein>
    <submittedName>
        <fullName evidence="2">Uncharacterized protein</fullName>
    </submittedName>
</protein>
<gene>
    <name evidence="2" type="ORF">GCM10022287_05180</name>
</gene>
<organism evidence="2 3">
    <name type="scientific">Gryllotalpicola koreensis</name>
    <dbReference type="NCBI Taxonomy" id="993086"/>
    <lineage>
        <taxon>Bacteria</taxon>
        <taxon>Bacillati</taxon>
        <taxon>Actinomycetota</taxon>
        <taxon>Actinomycetes</taxon>
        <taxon>Micrococcales</taxon>
        <taxon>Microbacteriaceae</taxon>
        <taxon>Gryllotalpicola</taxon>
    </lineage>
</organism>
<feature type="transmembrane region" description="Helical" evidence="1">
    <location>
        <begin position="15"/>
        <end position="37"/>
    </location>
</feature>
<dbReference type="Proteomes" id="UP001501079">
    <property type="component" value="Unassembled WGS sequence"/>
</dbReference>
<accession>A0ABP7ZS83</accession>
<reference evidence="3" key="1">
    <citation type="journal article" date="2019" name="Int. J. Syst. Evol. Microbiol.">
        <title>The Global Catalogue of Microorganisms (GCM) 10K type strain sequencing project: providing services to taxonomists for standard genome sequencing and annotation.</title>
        <authorList>
            <consortium name="The Broad Institute Genomics Platform"/>
            <consortium name="The Broad Institute Genome Sequencing Center for Infectious Disease"/>
            <person name="Wu L."/>
            <person name="Ma J."/>
        </authorList>
    </citation>
    <scope>NUCLEOTIDE SEQUENCE [LARGE SCALE GENOMIC DNA]</scope>
    <source>
        <strain evidence="3">JCM 17591</strain>
    </source>
</reference>
<proteinExistence type="predicted"/>
<evidence type="ECO:0000256" key="1">
    <source>
        <dbReference type="SAM" id="Phobius"/>
    </source>
</evidence>
<evidence type="ECO:0000313" key="3">
    <source>
        <dbReference type="Proteomes" id="UP001501079"/>
    </source>
</evidence>
<sequence length="120" mass="12942">MPDPSNPLVPSGFDLLFPVVFAVVALAVLAGIAFTVYRLIRDRRKIAAYQAAMLELTGEVLKATRDGDLAKAQLLQSQLLLMQQQLLSRRQQPGNATLLNQQMMNGVVPGDVNGDGIPGN</sequence>